<dbReference type="Gene3D" id="2.40.480.10">
    <property type="entry name" value="Allene oxide cyclase-like"/>
    <property type="match status" value="1"/>
</dbReference>
<accession>A0A6J7GDJ2</accession>
<proteinExistence type="predicted"/>
<dbReference type="EMBL" id="CAFBMB010000113">
    <property type="protein sequence ID" value="CAB4906431.1"/>
    <property type="molecule type" value="Genomic_DNA"/>
</dbReference>
<gene>
    <name evidence="1" type="ORF">UFOPK3516_01219</name>
</gene>
<dbReference type="PROSITE" id="PS51257">
    <property type="entry name" value="PROKAR_LIPOPROTEIN"/>
    <property type="match status" value="1"/>
</dbReference>
<sequence>MTTSSRAETRRPRHGKLSWRLAALAAVASLALTACSGPGSDTTELVVYVVSEDPVFIEDATEGTTIGDMRSRSYESYATLEMALAEQEPLSKSWTTFATVIDEDTEKQTDVRSLTGHATFNDGSSLTWLGSGEIDLGKVPVVGPGHTYVVVGGTGKYFGARGTVSWELVDADKLIFRDVFTLILEQQ</sequence>
<reference evidence="1" key="1">
    <citation type="submission" date="2020-05" db="EMBL/GenBank/DDBJ databases">
        <authorList>
            <person name="Chiriac C."/>
            <person name="Salcher M."/>
            <person name="Ghai R."/>
            <person name="Kavagutti S V."/>
        </authorList>
    </citation>
    <scope>NUCLEOTIDE SEQUENCE</scope>
</reference>
<protein>
    <submittedName>
        <fullName evidence="1">Unannotated protein</fullName>
    </submittedName>
</protein>
<evidence type="ECO:0000313" key="1">
    <source>
        <dbReference type="EMBL" id="CAB4906431.1"/>
    </source>
</evidence>
<name>A0A6J7GDJ2_9ZZZZ</name>
<dbReference type="InterPro" id="IPR044859">
    <property type="entry name" value="Allene_oxi_cyc_Dirigent"/>
</dbReference>
<organism evidence="1">
    <name type="scientific">freshwater metagenome</name>
    <dbReference type="NCBI Taxonomy" id="449393"/>
    <lineage>
        <taxon>unclassified sequences</taxon>
        <taxon>metagenomes</taxon>
        <taxon>ecological metagenomes</taxon>
    </lineage>
</organism>
<dbReference type="AlphaFoldDB" id="A0A6J7GDJ2"/>